<organism evidence="2 3">
    <name type="scientific">Cerasicoccus arenae</name>
    <dbReference type="NCBI Taxonomy" id="424488"/>
    <lineage>
        <taxon>Bacteria</taxon>
        <taxon>Pseudomonadati</taxon>
        <taxon>Verrucomicrobiota</taxon>
        <taxon>Opitutia</taxon>
        <taxon>Puniceicoccales</taxon>
        <taxon>Cerasicoccaceae</taxon>
        <taxon>Cerasicoccus</taxon>
    </lineage>
</organism>
<dbReference type="InterPro" id="IPR041657">
    <property type="entry name" value="HTH_17"/>
</dbReference>
<name>A0A8J3GFJ6_9BACT</name>
<keyword evidence="3" id="KW-1185">Reference proteome</keyword>
<gene>
    <name evidence="2" type="ORF">GCM10007047_31770</name>
</gene>
<sequence length="80" mass="8872">MSSDSARALTPKEVSAQLGLCTRTALNYIRSERIKPVYRLNKRVIRVPQHAVDDYLAQGKVVPETTSTAAHNPGQRRIAV</sequence>
<dbReference type="RefSeq" id="WP_189517072.1">
    <property type="nucleotide sequence ID" value="NZ_BMXG01000027.1"/>
</dbReference>
<dbReference type="Proteomes" id="UP000642829">
    <property type="component" value="Unassembled WGS sequence"/>
</dbReference>
<evidence type="ECO:0000259" key="1">
    <source>
        <dbReference type="Pfam" id="PF12728"/>
    </source>
</evidence>
<reference evidence="2" key="2">
    <citation type="submission" date="2020-09" db="EMBL/GenBank/DDBJ databases">
        <authorList>
            <person name="Sun Q."/>
            <person name="Kim S."/>
        </authorList>
    </citation>
    <scope>NUCLEOTIDE SEQUENCE</scope>
    <source>
        <strain evidence="2">KCTC 12870</strain>
    </source>
</reference>
<accession>A0A8J3GFJ6</accession>
<reference evidence="2" key="1">
    <citation type="journal article" date="2014" name="Int. J. Syst. Evol. Microbiol.">
        <title>Complete genome sequence of Corynebacterium casei LMG S-19264T (=DSM 44701T), isolated from a smear-ripened cheese.</title>
        <authorList>
            <consortium name="US DOE Joint Genome Institute (JGI-PGF)"/>
            <person name="Walter F."/>
            <person name="Albersmeier A."/>
            <person name="Kalinowski J."/>
            <person name="Ruckert C."/>
        </authorList>
    </citation>
    <scope>NUCLEOTIDE SEQUENCE</scope>
    <source>
        <strain evidence="2">KCTC 12870</strain>
    </source>
</reference>
<dbReference type="AlphaFoldDB" id="A0A8J3GFJ6"/>
<comment type="caution">
    <text evidence="2">The sequence shown here is derived from an EMBL/GenBank/DDBJ whole genome shotgun (WGS) entry which is preliminary data.</text>
</comment>
<protein>
    <recommendedName>
        <fullName evidence="1">Helix-turn-helix domain-containing protein</fullName>
    </recommendedName>
</protein>
<proteinExistence type="predicted"/>
<evidence type="ECO:0000313" key="3">
    <source>
        <dbReference type="Proteomes" id="UP000642829"/>
    </source>
</evidence>
<dbReference type="Pfam" id="PF12728">
    <property type="entry name" value="HTH_17"/>
    <property type="match status" value="1"/>
</dbReference>
<evidence type="ECO:0000313" key="2">
    <source>
        <dbReference type="EMBL" id="GHC12023.1"/>
    </source>
</evidence>
<dbReference type="EMBL" id="BMXG01000027">
    <property type="protein sequence ID" value="GHC12023.1"/>
    <property type="molecule type" value="Genomic_DNA"/>
</dbReference>
<feature type="domain" description="Helix-turn-helix" evidence="1">
    <location>
        <begin position="9"/>
        <end position="59"/>
    </location>
</feature>